<protein>
    <submittedName>
        <fullName evidence="1">Radical SAM protein</fullName>
    </submittedName>
</protein>
<organism evidence="1 2">
    <name type="scientific">Candidatus Clostridium eludens</name>
    <dbReference type="NCBI Taxonomy" id="3381663"/>
    <lineage>
        <taxon>Bacteria</taxon>
        <taxon>Bacillati</taxon>
        <taxon>Bacillota</taxon>
        <taxon>Clostridia</taxon>
        <taxon>Eubacteriales</taxon>
        <taxon>Clostridiaceae</taxon>
        <taxon>Clostridium</taxon>
    </lineage>
</organism>
<sequence length="292" mass="34003">MKVGLMDVDSHNFPNLALMKISAWHKAMGDIVEWLLPMMHYDKAYISKVFTFSKDFNTCISADEIIKGGTGYGLKDKLPQDIEHSYPDYSLYNIKDTAYGFLTRGCPRGCEFCIVGEKEGKRSYKVADLREFWNGQQKIKLLDPNLLASKEHLDLLGQLAESKAWVDFTQGVDIRLVTSRNIELIKKLKIDVIHFAWDDINDNLLPKFKELQLELQLPIRKIKAYVLTNFNSTHEEDLYRVYSLRDIGVDPYVMIYEKETAPRETRLLQRWVNNKIVFRTCTRFENFNSKLA</sequence>
<dbReference type="Proteomes" id="UP001623660">
    <property type="component" value="Unassembled WGS sequence"/>
</dbReference>
<gene>
    <name evidence="1" type="ORF">ACJDU8_17305</name>
</gene>
<dbReference type="RefSeq" id="WP_406793406.1">
    <property type="nucleotide sequence ID" value="NZ_JBJHZX010000028.1"/>
</dbReference>
<proteinExistence type="predicted"/>
<accession>A0ABW8SMM5</accession>
<name>A0ABW8SMM5_9CLOT</name>
<evidence type="ECO:0000313" key="1">
    <source>
        <dbReference type="EMBL" id="MFL0197302.1"/>
    </source>
</evidence>
<reference evidence="1 2" key="1">
    <citation type="submission" date="2024-11" db="EMBL/GenBank/DDBJ databases">
        <authorList>
            <person name="Heng Y.C."/>
            <person name="Lim A.C.H."/>
            <person name="Lee J.K.Y."/>
            <person name="Kittelmann S."/>
        </authorList>
    </citation>
    <scope>NUCLEOTIDE SEQUENCE [LARGE SCALE GENOMIC DNA]</scope>
    <source>
        <strain evidence="1 2">WILCCON 0269</strain>
    </source>
</reference>
<comment type="caution">
    <text evidence="1">The sequence shown here is derived from an EMBL/GenBank/DDBJ whole genome shotgun (WGS) entry which is preliminary data.</text>
</comment>
<evidence type="ECO:0000313" key="2">
    <source>
        <dbReference type="Proteomes" id="UP001623660"/>
    </source>
</evidence>
<dbReference type="SFLD" id="SFLDS00029">
    <property type="entry name" value="Radical_SAM"/>
    <property type="match status" value="1"/>
</dbReference>
<dbReference type="EMBL" id="JBJHZX010000028">
    <property type="protein sequence ID" value="MFL0197302.1"/>
    <property type="molecule type" value="Genomic_DNA"/>
</dbReference>
<dbReference type="InterPro" id="IPR007197">
    <property type="entry name" value="rSAM"/>
</dbReference>
<keyword evidence="2" id="KW-1185">Reference proteome</keyword>
<dbReference type="SUPFAM" id="SSF102114">
    <property type="entry name" value="Radical SAM enzymes"/>
    <property type="match status" value="1"/>
</dbReference>
<dbReference type="InterPro" id="IPR058240">
    <property type="entry name" value="rSAM_sf"/>
</dbReference>